<evidence type="ECO:0000313" key="6">
    <source>
        <dbReference type="Proteomes" id="UP000322110"/>
    </source>
</evidence>
<dbReference type="SUPFAM" id="SSF56300">
    <property type="entry name" value="Metallo-dependent phosphatases"/>
    <property type="match status" value="1"/>
</dbReference>
<keyword evidence="1 2" id="KW-0732">Signal</keyword>
<feature type="chain" id="PRO_5022988902" evidence="2">
    <location>
        <begin position="21"/>
        <end position="538"/>
    </location>
</feature>
<dbReference type="OrthoDB" id="5469761at2"/>
<dbReference type="PANTHER" id="PTHR11575:SF24">
    <property type="entry name" value="5'-NUCLEOTIDASE"/>
    <property type="match status" value="1"/>
</dbReference>
<dbReference type="GO" id="GO:0009166">
    <property type="term" value="P:nucleotide catabolic process"/>
    <property type="evidence" value="ECO:0007669"/>
    <property type="project" value="InterPro"/>
</dbReference>
<dbReference type="InterPro" id="IPR006179">
    <property type="entry name" value="5_nucleotidase/apyrase"/>
</dbReference>
<dbReference type="Gene3D" id="3.90.780.10">
    <property type="entry name" value="5'-Nucleotidase, C-terminal domain"/>
    <property type="match status" value="1"/>
</dbReference>
<dbReference type="InterPro" id="IPR008334">
    <property type="entry name" value="5'-Nucleotdase_C"/>
</dbReference>
<dbReference type="AlphaFoldDB" id="A0A5B2TH31"/>
<proteinExistence type="inferred from homology"/>
<protein>
    <submittedName>
        <fullName evidence="5">Bifunctional metallophosphatase/5'-nucleotidase</fullName>
    </submittedName>
</protein>
<dbReference type="InterPro" id="IPR006311">
    <property type="entry name" value="TAT_signal"/>
</dbReference>
<keyword evidence="6" id="KW-1185">Reference proteome</keyword>
<feature type="signal peptide" evidence="2">
    <location>
        <begin position="1"/>
        <end position="20"/>
    </location>
</feature>
<dbReference type="RefSeq" id="WP_149811438.1">
    <property type="nucleotide sequence ID" value="NZ_VUKA01000002.1"/>
</dbReference>
<dbReference type="InterPro" id="IPR029052">
    <property type="entry name" value="Metallo-depent_PP-like"/>
</dbReference>
<comment type="caution">
    <text evidence="5">The sequence shown here is derived from an EMBL/GenBank/DDBJ whole genome shotgun (WGS) entry which is preliminary data.</text>
</comment>
<dbReference type="Proteomes" id="UP000322110">
    <property type="component" value="Unassembled WGS sequence"/>
</dbReference>
<keyword evidence="2" id="KW-0547">Nucleotide-binding</keyword>
<dbReference type="InterPro" id="IPR004843">
    <property type="entry name" value="Calcineurin-like_PHP"/>
</dbReference>
<sequence>MHASMSRRALLATTLAATLAAPALRGARAQGLGSRVSLLHLNDFHAKHDGQQPTGGTCRADRPCTGGSARLASGWSLLEAEARADGRGVLRLDAGDQFTGSLYHTAHGGRTEAAVQRATRIHAMTLGNHEFDGGPERLADYAALVDFPLLCANLDARREPLLRGRIGSHAVFRHGEQRIGLIGLTTETTPEASSPGPSVAFTDAREAALRAIAAIRAEGPATIVLLSHLGVVPDQQLAAAIPGVDLIIGGHSHTLLANGLPEAEGPSPLLVDGPDRPVRIVQAGAYGRWLGRLDLDLAADGTILAHGGRVLPVTPELPEDPSVAALLAGYGAPLAELRARPVGQSPVALPNNDCRKGECGLGNLVADAMLAAVPGAEIAVTNGGGLRAGLPQGAVSLGDVLEVLPFGNTLATMTIRGGDLREALEIGLSRYEQNGGGFAQVAGLRYGFDPGAPAGRRVTAISVREGDGYRPLDPERAYRVVTNNFNRRGGDGYTPFRDKALDAYDNGPPLEDVVAAYIRMGGASRSRLDGRIERRQGG</sequence>
<dbReference type="PRINTS" id="PR01607">
    <property type="entry name" value="APYRASEFAMLY"/>
</dbReference>
<evidence type="ECO:0000313" key="5">
    <source>
        <dbReference type="EMBL" id="KAA2213782.1"/>
    </source>
</evidence>
<dbReference type="InterPro" id="IPR036907">
    <property type="entry name" value="5'-Nucleotdase_C_sf"/>
</dbReference>
<feature type="domain" description="Calcineurin-like phosphoesterase" evidence="3">
    <location>
        <begin position="38"/>
        <end position="254"/>
    </location>
</feature>
<comment type="similarity">
    <text evidence="2">Belongs to the 5'-nucleotidase family.</text>
</comment>
<evidence type="ECO:0000256" key="2">
    <source>
        <dbReference type="RuleBase" id="RU362119"/>
    </source>
</evidence>
<feature type="domain" description="5'-Nucleotidase C-terminal" evidence="4">
    <location>
        <begin position="342"/>
        <end position="496"/>
    </location>
</feature>
<evidence type="ECO:0000256" key="1">
    <source>
        <dbReference type="ARBA" id="ARBA00022729"/>
    </source>
</evidence>
<dbReference type="PANTHER" id="PTHR11575">
    <property type="entry name" value="5'-NUCLEOTIDASE-RELATED"/>
    <property type="match status" value="1"/>
</dbReference>
<dbReference type="GO" id="GO:0000166">
    <property type="term" value="F:nucleotide binding"/>
    <property type="evidence" value="ECO:0007669"/>
    <property type="project" value="UniProtKB-KW"/>
</dbReference>
<dbReference type="PROSITE" id="PS51318">
    <property type="entry name" value="TAT"/>
    <property type="match status" value="1"/>
</dbReference>
<dbReference type="EMBL" id="VUKA01000002">
    <property type="protein sequence ID" value="KAA2213782.1"/>
    <property type="molecule type" value="Genomic_DNA"/>
</dbReference>
<dbReference type="Gene3D" id="3.60.21.10">
    <property type="match status" value="1"/>
</dbReference>
<evidence type="ECO:0000259" key="4">
    <source>
        <dbReference type="Pfam" id="PF02872"/>
    </source>
</evidence>
<gene>
    <name evidence="5" type="ORF">F0Q34_06885</name>
</gene>
<dbReference type="Pfam" id="PF00149">
    <property type="entry name" value="Metallophos"/>
    <property type="match status" value="1"/>
</dbReference>
<dbReference type="Pfam" id="PF02872">
    <property type="entry name" value="5_nucleotid_C"/>
    <property type="match status" value="1"/>
</dbReference>
<organism evidence="5 6">
    <name type="scientific">Teichococcus oryzae</name>
    <dbReference type="NCBI Taxonomy" id="1608942"/>
    <lineage>
        <taxon>Bacteria</taxon>
        <taxon>Pseudomonadati</taxon>
        <taxon>Pseudomonadota</taxon>
        <taxon>Alphaproteobacteria</taxon>
        <taxon>Acetobacterales</taxon>
        <taxon>Roseomonadaceae</taxon>
        <taxon>Roseomonas</taxon>
    </lineage>
</organism>
<accession>A0A5B2TH31</accession>
<dbReference type="SUPFAM" id="SSF55816">
    <property type="entry name" value="5'-nucleotidase (syn. UDP-sugar hydrolase), C-terminal domain"/>
    <property type="match status" value="1"/>
</dbReference>
<keyword evidence="2" id="KW-0378">Hydrolase</keyword>
<reference evidence="5 6" key="1">
    <citation type="journal article" date="2015" name="Int. J. Syst. Evol. Microbiol.">
        <title>Roseomonas oryzae sp. nov., isolated from paddy rhizosphere soil.</title>
        <authorList>
            <person name="Ramaprasad E.V."/>
            <person name="Sasikala Ch."/>
            <person name="Ramana Ch.V."/>
        </authorList>
    </citation>
    <scope>NUCLEOTIDE SEQUENCE [LARGE SCALE GENOMIC DNA]</scope>
    <source>
        <strain evidence="5 6">KCTC 42542</strain>
    </source>
</reference>
<name>A0A5B2TH31_9PROT</name>
<evidence type="ECO:0000259" key="3">
    <source>
        <dbReference type="Pfam" id="PF00149"/>
    </source>
</evidence>
<dbReference type="GO" id="GO:0016787">
    <property type="term" value="F:hydrolase activity"/>
    <property type="evidence" value="ECO:0007669"/>
    <property type="project" value="UniProtKB-KW"/>
</dbReference>